<dbReference type="CDD" id="cd16841">
    <property type="entry name" value="RraA_family"/>
    <property type="match status" value="1"/>
</dbReference>
<evidence type="ECO:0000256" key="3">
    <source>
        <dbReference type="ARBA" id="ARBA00029596"/>
    </source>
</evidence>
<feature type="coiled-coil region" evidence="6">
    <location>
        <begin position="208"/>
        <end position="235"/>
    </location>
</feature>
<evidence type="ECO:0000256" key="6">
    <source>
        <dbReference type="SAM" id="Coils"/>
    </source>
</evidence>
<evidence type="ECO:0000313" key="8">
    <source>
        <dbReference type="Proteomes" id="UP000320421"/>
    </source>
</evidence>
<dbReference type="InterPro" id="IPR036704">
    <property type="entry name" value="RraA/RraA-like_sf"/>
</dbReference>
<evidence type="ECO:0000256" key="2">
    <source>
        <dbReference type="ARBA" id="ARBA00016549"/>
    </source>
</evidence>
<dbReference type="Pfam" id="PF03737">
    <property type="entry name" value="RraA-like"/>
    <property type="match status" value="1"/>
</dbReference>
<organism evidence="7 8">
    <name type="scientific">Gimesia chilikensis</name>
    <dbReference type="NCBI Taxonomy" id="2605989"/>
    <lineage>
        <taxon>Bacteria</taxon>
        <taxon>Pseudomonadati</taxon>
        <taxon>Planctomycetota</taxon>
        <taxon>Planctomycetia</taxon>
        <taxon>Planctomycetales</taxon>
        <taxon>Planctomycetaceae</taxon>
        <taxon>Gimesia</taxon>
    </lineage>
</organism>
<evidence type="ECO:0000313" key="7">
    <source>
        <dbReference type="EMBL" id="QDT20109.1"/>
    </source>
</evidence>
<dbReference type="InterPro" id="IPR005493">
    <property type="entry name" value="RraA/RraA-like"/>
</dbReference>
<dbReference type="PANTHER" id="PTHR33254">
    <property type="entry name" value="4-HYDROXY-4-METHYL-2-OXOGLUTARATE ALDOLASE 3-RELATED"/>
    <property type="match status" value="1"/>
</dbReference>
<dbReference type="GO" id="GO:0046872">
    <property type="term" value="F:metal ion binding"/>
    <property type="evidence" value="ECO:0007669"/>
    <property type="project" value="UniProtKB-KW"/>
</dbReference>
<sequence>MSALPDLTELQQFDTPTICNAIELFEVRPRTAGYMQREIAACFPELPPMVGYAATATFRSSAPPAADIDPGVSARLISSFAELPGPAVVVFQDLDDPPAGATFGDGMCLTYKTFGAVGLITSGAARDIDNVRLLDFPCFSHGIMCGHGYCHFEETGIPVEVGGLTIQPGDLLHGDCNGVVTIPREIAAAVPYACAEYLKYEAIVLDPLREGRANLEHHQETIREMLARLAELKRELKTMIAPSEADS</sequence>
<keyword evidence="6" id="KW-0175">Coiled coil</keyword>
<dbReference type="SUPFAM" id="SSF89562">
    <property type="entry name" value="RraA-like"/>
    <property type="match status" value="1"/>
</dbReference>
<comment type="cofactor">
    <cofactor evidence="1">
        <name>a divalent metal cation</name>
        <dbReference type="ChEBI" id="CHEBI:60240"/>
    </cofactor>
</comment>
<dbReference type="Gene3D" id="3.50.30.40">
    <property type="entry name" value="Ribonuclease E inhibitor RraA/RraA-like"/>
    <property type="match status" value="1"/>
</dbReference>
<keyword evidence="5" id="KW-0460">Magnesium</keyword>
<name>A0A517PL60_9PLAN</name>
<evidence type="ECO:0000256" key="1">
    <source>
        <dbReference type="ARBA" id="ARBA00001968"/>
    </source>
</evidence>
<reference evidence="7 8" key="1">
    <citation type="submission" date="2019-02" db="EMBL/GenBank/DDBJ databases">
        <title>Deep-cultivation of Planctomycetes and their phenomic and genomic characterization uncovers novel biology.</title>
        <authorList>
            <person name="Wiegand S."/>
            <person name="Jogler M."/>
            <person name="Boedeker C."/>
            <person name="Pinto D."/>
            <person name="Vollmers J."/>
            <person name="Rivas-Marin E."/>
            <person name="Kohn T."/>
            <person name="Peeters S.H."/>
            <person name="Heuer A."/>
            <person name="Rast P."/>
            <person name="Oberbeckmann S."/>
            <person name="Bunk B."/>
            <person name="Jeske O."/>
            <person name="Meyerdierks A."/>
            <person name="Storesund J.E."/>
            <person name="Kallscheuer N."/>
            <person name="Luecker S."/>
            <person name="Lage O.M."/>
            <person name="Pohl T."/>
            <person name="Merkel B.J."/>
            <person name="Hornburger P."/>
            <person name="Mueller R.-W."/>
            <person name="Bruemmer F."/>
            <person name="Labrenz M."/>
            <person name="Spormann A.M."/>
            <person name="Op den Camp H."/>
            <person name="Overmann J."/>
            <person name="Amann R."/>
            <person name="Jetten M.S.M."/>
            <person name="Mascher T."/>
            <person name="Medema M.H."/>
            <person name="Devos D.P."/>
            <person name="Kaster A.-K."/>
            <person name="Ovreas L."/>
            <person name="Rohde M."/>
            <person name="Galperin M.Y."/>
            <person name="Jogler C."/>
        </authorList>
    </citation>
    <scope>NUCLEOTIDE SEQUENCE [LARGE SCALE GENOMIC DNA]</scope>
    <source>
        <strain evidence="7 8">HG66A1</strain>
    </source>
</reference>
<dbReference type="RefSeq" id="WP_145182448.1">
    <property type="nucleotide sequence ID" value="NZ_CP036266.1"/>
</dbReference>
<feature type="binding site" evidence="5">
    <location>
        <begin position="104"/>
        <end position="107"/>
    </location>
    <ligand>
        <name>substrate</name>
    </ligand>
</feature>
<dbReference type="PANTHER" id="PTHR33254:SF4">
    <property type="entry name" value="4-HYDROXY-4-METHYL-2-OXOGLUTARATE ALDOLASE 3-RELATED"/>
    <property type="match status" value="1"/>
</dbReference>
<dbReference type="Proteomes" id="UP000320421">
    <property type="component" value="Chromosome"/>
</dbReference>
<dbReference type="OrthoDB" id="9784786at2"/>
<dbReference type="EMBL" id="CP036266">
    <property type="protein sequence ID" value="QDT20109.1"/>
    <property type="molecule type" value="Genomic_DNA"/>
</dbReference>
<protein>
    <recommendedName>
        <fullName evidence="2">Putative 4-hydroxy-4-methyl-2-oxoglutarate aldolase</fullName>
    </recommendedName>
    <alternativeName>
        <fullName evidence="3">Regulator of ribonuclease activity homolog</fullName>
    </alternativeName>
    <alternativeName>
        <fullName evidence="4">RraA-like protein</fullName>
    </alternativeName>
</protein>
<evidence type="ECO:0000256" key="4">
    <source>
        <dbReference type="ARBA" id="ARBA00030169"/>
    </source>
</evidence>
<gene>
    <name evidence="7" type="primary">proA_2</name>
    <name evidence="7" type="ORF">HG66A1_18940</name>
</gene>
<feature type="binding site" evidence="5">
    <location>
        <position position="126"/>
    </location>
    <ligand>
        <name>substrate</name>
    </ligand>
</feature>
<evidence type="ECO:0000256" key="5">
    <source>
        <dbReference type="PIRSR" id="PIRSR605493-1"/>
    </source>
</evidence>
<dbReference type="AlphaFoldDB" id="A0A517PL60"/>
<accession>A0A517PL60</accession>
<feature type="binding site" evidence="5">
    <location>
        <position position="127"/>
    </location>
    <ligand>
        <name>Mg(2+)</name>
        <dbReference type="ChEBI" id="CHEBI:18420"/>
    </ligand>
</feature>
<keyword evidence="8" id="KW-1185">Reference proteome</keyword>
<comment type="cofactor">
    <cofactor evidence="5">
        <name>Mg(2+)</name>
        <dbReference type="ChEBI" id="CHEBI:18420"/>
    </cofactor>
</comment>
<keyword evidence="5" id="KW-0479">Metal-binding</keyword>
<proteinExistence type="predicted"/>